<protein>
    <submittedName>
        <fullName evidence="2">DNA topoisomerase type IA domain-containing protein</fullName>
    </submittedName>
</protein>
<dbReference type="GO" id="GO:0003916">
    <property type="term" value="F:DNA topoisomerase activity"/>
    <property type="evidence" value="ECO:0007669"/>
    <property type="project" value="InterPro"/>
</dbReference>
<feature type="domain" description="DNA topoisomerase type IA zn finger" evidence="1">
    <location>
        <begin position="141"/>
        <end position="178"/>
    </location>
</feature>
<dbReference type="Gene3D" id="3.30.65.10">
    <property type="entry name" value="Bacterial Topoisomerase I, domain 1"/>
    <property type="match status" value="1"/>
</dbReference>
<reference evidence="2" key="1">
    <citation type="journal article" date="2021" name="Microb. Physiol.">
        <title>Proteogenomic Insights into the Physiology of Marine, Sulfate-Reducing, Filamentous Desulfonema limicola and Desulfonema magnum.</title>
        <authorList>
            <person name="Schnaars V."/>
            <person name="Wohlbrand L."/>
            <person name="Scheve S."/>
            <person name="Hinrichs C."/>
            <person name="Reinhardt R."/>
            <person name="Rabus R."/>
        </authorList>
    </citation>
    <scope>NUCLEOTIDE SEQUENCE</scope>
    <source>
        <strain evidence="2">5ac10</strain>
    </source>
</reference>
<sequence>MEIQRIIDKTRKNLLESVSEKNLLKIIEENLKRLRKLYPENKNLFTNSDIIFLKSLNNISQKLILFIEICEELPYLTDIFDYYEYIEKLNSIRGDIKDFPICKRVDKEIRELIERYEEIHIKEQQKMGHLLNKKIIQLELNCPLCKEGHKMTIRNGTYGTFWGCSQFPNCTYTKKLSPEEQSYLNT</sequence>
<keyword evidence="3" id="KW-1185">Reference proteome</keyword>
<proteinExistence type="predicted"/>
<dbReference type="AlphaFoldDB" id="A0A975B9G8"/>
<dbReference type="GO" id="GO:0005694">
    <property type="term" value="C:chromosome"/>
    <property type="evidence" value="ECO:0007669"/>
    <property type="project" value="InterPro"/>
</dbReference>
<dbReference type="InterPro" id="IPR013498">
    <property type="entry name" value="Topo_IA_Znf"/>
</dbReference>
<organism evidence="2 3">
    <name type="scientific">Desulfonema limicola</name>
    <dbReference type="NCBI Taxonomy" id="45656"/>
    <lineage>
        <taxon>Bacteria</taxon>
        <taxon>Pseudomonadati</taxon>
        <taxon>Thermodesulfobacteriota</taxon>
        <taxon>Desulfobacteria</taxon>
        <taxon>Desulfobacterales</taxon>
        <taxon>Desulfococcaceae</taxon>
        <taxon>Desulfonema</taxon>
    </lineage>
</organism>
<name>A0A975B9G8_9BACT</name>
<accession>A0A975B9G8</accession>
<evidence type="ECO:0000313" key="3">
    <source>
        <dbReference type="Proteomes" id="UP000663720"/>
    </source>
</evidence>
<evidence type="ECO:0000259" key="1">
    <source>
        <dbReference type="Pfam" id="PF01396"/>
    </source>
</evidence>
<dbReference type="GO" id="GO:0006265">
    <property type="term" value="P:DNA topological change"/>
    <property type="evidence" value="ECO:0007669"/>
    <property type="project" value="InterPro"/>
</dbReference>
<dbReference type="Pfam" id="PF01396">
    <property type="entry name" value="Zn_ribbon_Top1"/>
    <property type="match status" value="1"/>
</dbReference>
<dbReference type="RefSeq" id="WP_207687379.1">
    <property type="nucleotide sequence ID" value="NZ_CP061799.1"/>
</dbReference>
<dbReference type="EMBL" id="CP061799">
    <property type="protein sequence ID" value="QTA81333.1"/>
    <property type="molecule type" value="Genomic_DNA"/>
</dbReference>
<dbReference type="GO" id="GO:0003677">
    <property type="term" value="F:DNA binding"/>
    <property type="evidence" value="ECO:0007669"/>
    <property type="project" value="InterPro"/>
</dbReference>
<dbReference type="Proteomes" id="UP000663720">
    <property type="component" value="Chromosome"/>
</dbReference>
<evidence type="ECO:0000313" key="2">
    <source>
        <dbReference type="EMBL" id="QTA81333.1"/>
    </source>
</evidence>
<dbReference type="SUPFAM" id="SSF57783">
    <property type="entry name" value="Zinc beta-ribbon"/>
    <property type="match status" value="1"/>
</dbReference>
<gene>
    <name evidence="2" type="ORF">dnl_36650</name>
</gene>
<dbReference type="KEGG" id="dli:dnl_36650"/>